<dbReference type="NCBIfam" id="TIGR00079">
    <property type="entry name" value="pept_deformyl"/>
    <property type="match status" value="1"/>
</dbReference>
<organism evidence="7 8">
    <name type="scientific">Polynucleobacter kasalickyi</name>
    <dbReference type="NCBI Taxonomy" id="1938817"/>
    <lineage>
        <taxon>Bacteria</taxon>
        <taxon>Pseudomonadati</taxon>
        <taxon>Pseudomonadota</taxon>
        <taxon>Betaproteobacteria</taxon>
        <taxon>Burkholderiales</taxon>
        <taxon>Burkholderiaceae</taxon>
        <taxon>Polynucleobacter</taxon>
    </lineage>
</organism>
<evidence type="ECO:0000256" key="4">
    <source>
        <dbReference type="ARBA" id="ARBA00022917"/>
    </source>
</evidence>
<comment type="function">
    <text evidence="6">Removes the formyl group from the N-terminal Met of newly synthesized proteins. Requires at least a dipeptide for an efficient rate of reaction. N-terminal L-methionine is a prerequisite for activity but the enzyme has broad specificity at other positions.</text>
</comment>
<feature type="binding site" evidence="6">
    <location>
        <position position="144"/>
    </location>
    <ligand>
        <name>Fe cation</name>
        <dbReference type="ChEBI" id="CHEBI:24875"/>
    </ligand>
</feature>
<keyword evidence="5 6" id="KW-0408">Iron</keyword>
<evidence type="ECO:0000256" key="5">
    <source>
        <dbReference type="ARBA" id="ARBA00023004"/>
    </source>
</evidence>
<dbReference type="RefSeq" id="WP_084281981.1">
    <property type="nucleotide sequence ID" value="NZ_FWXJ01000001.1"/>
</dbReference>
<dbReference type="InterPro" id="IPR036821">
    <property type="entry name" value="Peptide_deformylase_sf"/>
</dbReference>
<evidence type="ECO:0000256" key="2">
    <source>
        <dbReference type="ARBA" id="ARBA00022723"/>
    </source>
</evidence>
<name>A0A1W1Y2Q0_9BURK</name>
<dbReference type="PRINTS" id="PR01576">
    <property type="entry name" value="PDEFORMYLASE"/>
</dbReference>
<dbReference type="Pfam" id="PF01327">
    <property type="entry name" value="Pep_deformylase"/>
    <property type="match status" value="1"/>
</dbReference>
<feature type="active site" evidence="6">
    <location>
        <position position="145"/>
    </location>
</feature>
<dbReference type="OrthoDB" id="9804313at2"/>
<accession>A0A1W1Y2Q0</accession>
<protein>
    <recommendedName>
        <fullName evidence="6">Peptide deformylase</fullName>
        <shortName evidence="6">PDF</shortName>
        <ecNumber evidence="6">3.5.1.88</ecNumber>
    </recommendedName>
    <alternativeName>
        <fullName evidence="6">Polypeptide deformylase</fullName>
    </alternativeName>
</protein>
<dbReference type="EMBL" id="FWXJ01000001">
    <property type="protein sequence ID" value="SMC30432.1"/>
    <property type="molecule type" value="Genomic_DNA"/>
</dbReference>
<dbReference type="PANTHER" id="PTHR10458">
    <property type="entry name" value="PEPTIDE DEFORMYLASE"/>
    <property type="match status" value="1"/>
</dbReference>
<dbReference type="HAMAP" id="MF_00163">
    <property type="entry name" value="Pep_deformylase"/>
    <property type="match status" value="1"/>
</dbReference>
<dbReference type="FunFam" id="3.90.45.10:FF:000003">
    <property type="entry name" value="Peptide deformylase"/>
    <property type="match status" value="1"/>
</dbReference>
<dbReference type="STRING" id="1938817.SAMN06296008_101186"/>
<gene>
    <name evidence="6" type="primary">def</name>
    <name evidence="7" type="ORF">SAMN06296008_101186</name>
</gene>
<dbReference type="NCBIfam" id="NF001159">
    <property type="entry name" value="PRK00150.1-3"/>
    <property type="match status" value="1"/>
</dbReference>
<proteinExistence type="inferred from homology"/>
<comment type="similarity">
    <text evidence="1 6">Belongs to the polypeptide deformylase family.</text>
</comment>
<keyword evidence="3 6" id="KW-0378">Hydrolase</keyword>
<dbReference type="EC" id="3.5.1.88" evidence="6"/>
<dbReference type="Gene3D" id="3.90.45.10">
    <property type="entry name" value="Peptide deformylase"/>
    <property type="match status" value="1"/>
</dbReference>
<dbReference type="SUPFAM" id="SSF56420">
    <property type="entry name" value="Peptide deformylase"/>
    <property type="match status" value="1"/>
</dbReference>
<evidence type="ECO:0000256" key="1">
    <source>
        <dbReference type="ARBA" id="ARBA00010759"/>
    </source>
</evidence>
<dbReference type="GO" id="GO:0042586">
    <property type="term" value="F:peptide deformylase activity"/>
    <property type="evidence" value="ECO:0007669"/>
    <property type="project" value="UniProtKB-UniRule"/>
</dbReference>
<evidence type="ECO:0000313" key="8">
    <source>
        <dbReference type="Proteomes" id="UP000192708"/>
    </source>
</evidence>
<evidence type="ECO:0000313" key="7">
    <source>
        <dbReference type="EMBL" id="SMC30432.1"/>
    </source>
</evidence>
<keyword evidence="8" id="KW-1185">Reference proteome</keyword>
<feature type="binding site" evidence="6">
    <location>
        <position position="102"/>
    </location>
    <ligand>
        <name>Fe cation</name>
        <dbReference type="ChEBI" id="CHEBI:24875"/>
    </ligand>
</feature>
<evidence type="ECO:0000256" key="3">
    <source>
        <dbReference type="ARBA" id="ARBA00022801"/>
    </source>
</evidence>
<dbReference type="PIRSF" id="PIRSF004749">
    <property type="entry name" value="Pep_def"/>
    <property type="match status" value="1"/>
</dbReference>
<comment type="cofactor">
    <cofactor evidence="6">
        <name>Fe(2+)</name>
        <dbReference type="ChEBI" id="CHEBI:29033"/>
    </cofactor>
    <text evidence="6">Binds 1 Fe(2+) ion.</text>
</comment>
<dbReference type="Proteomes" id="UP000192708">
    <property type="component" value="Unassembled WGS sequence"/>
</dbReference>
<comment type="catalytic activity">
    <reaction evidence="6">
        <text>N-terminal N-formyl-L-methionyl-[peptide] + H2O = N-terminal L-methionyl-[peptide] + formate</text>
        <dbReference type="Rhea" id="RHEA:24420"/>
        <dbReference type="Rhea" id="RHEA-COMP:10639"/>
        <dbReference type="Rhea" id="RHEA-COMP:10640"/>
        <dbReference type="ChEBI" id="CHEBI:15377"/>
        <dbReference type="ChEBI" id="CHEBI:15740"/>
        <dbReference type="ChEBI" id="CHEBI:49298"/>
        <dbReference type="ChEBI" id="CHEBI:64731"/>
        <dbReference type="EC" id="3.5.1.88"/>
    </reaction>
</comment>
<dbReference type="InterPro" id="IPR023635">
    <property type="entry name" value="Peptide_deformylase"/>
</dbReference>
<dbReference type="CDD" id="cd00487">
    <property type="entry name" value="Pep_deformylase"/>
    <property type="match status" value="1"/>
</dbReference>
<sequence>MAIHEILKMGDSRLLKKASPVEITQISTPEIQSIIQDLKETMTAANGAGLAAPQIGIDLQIVVFGFEKSSRYPDAEPVPQTILINPVITPLSSELEEGWEGCLSVPGLRGIVPRYHKIRYQGLDEHGQLIDREASGFHARVVQHECDHLFGYLFPMRVTDFTRFGFTEILFPNLS</sequence>
<dbReference type="GO" id="GO:0006412">
    <property type="term" value="P:translation"/>
    <property type="evidence" value="ECO:0007669"/>
    <property type="project" value="UniProtKB-UniRule"/>
</dbReference>
<dbReference type="AlphaFoldDB" id="A0A1W1Y2Q0"/>
<reference evidence="7 8" key="1">
    <citation type="submission" date="2017-04" db="EMBL/GenBank/DDBJ databases">
        <authorList>
            <person name="Afonso C.L."/>
            <person name="Miller P.J."/>
            <person name="Scott M.A."/>
            <person name="Spackman E."/>
            <person name="Goraichik I."/>
            <person name="Dimitrov K.M."/>
            <person name="Suarez D.L."/>
            <person name="Swayne D.E."/>
        </authorList>
    </citation>
    <scope>NUCLEOTIDE SEQUENCE [LARGE SCALE GENOMIC DNA]</scope>
    <source>
        <strain evidence="7 8">VK13</strain>
    </source>
</reference>
<feature type="binding site" evidence="6">
    <location>
        <position position="148"/>
    </location>
    <ligand>
        <name>Fe cation</name>
        <dbReference type="ChEBI" id="CHEBI:24875"/>
    </ligand>
</feature>
<keyword evidence="4 6" id="KW-0648">Protein biosynthesis</keyword>
<dbReference type="PANTHER" id="PTHR10458:SF20">
    <property type="entry name" value="PEPTIDE DEFORMYLASE 1"/>
    <property type="match status" value="1"/>
</dbReference>
<keyword evidence="2 6" id="KW-0479">Metal-binding</keyword>
<dbReference type="GO" id="GO:0046872">
    <property type="term" value="F:metal ion binding"/>
    <property type="evidence" value="ECO:0007669"/>
    <property type="project" value="UniProtKB-KW"/>
</dbReference>
<evidence type="ECO:0000256" key="6">
    <source>
        <dbReference type="HAMAP-Rule" id="MF_00163"/>
    </source>
</evidence>